<gene>
    <name evidence="1" type="ORF">K3G42_005306</name>
</gene>
<evidence type="ECO:0000313" key="1">
    <source>
        <dbReference type="EMBL" id="KAH8006467.1"/>
    </source>
</evidence>
<protein>
    <submittedName>
        <fullName evidence="1">Uncharacterized protein</fullName>
    </submittedName>
</protein>
<name>A0ACB8FMH2_9SAUR</name>
<reference evidence="1" key="1">
    <citation type="submission" date="2021-08" db="EMBL/GenBank/DDBJ databases">
        <title>The first chromosome-level gecko genome reveals the dynamic sex chromosomes of Neotropical dwarf geckos (Sphaerodactylidae: Sphaerodactylus).</title>
        <authorList>
            <person name="Pinto B.J."/>
            <person name="Keating S.E."/>
            <person name="Gamble T."/>
        </authorList>
    </citation>
    <scope>NUCLEOTIDE SEQUENCE</scope>
    <source>
        <strain evidence="1">TG3544</strain>
    </source>
</reference>
<sequence length="101" mass="11213">MDPLAFGTFTMNSHTKSITTGSTTETHIRGFNADIVLQPLPLCLLTQCLAAMLAIAISTSLPWGFPEIHTRVCLIPLWIKIHEQQNLGNYFLTCKGNIIRT</sequence>
<organism evidence="1 2">
    <name type="scientific">Sphaerodactylus townsendi</name>
    <dbReference type="NCBI Taxonomy" id="933632"/>
    <lineage>
        <taxon>Eukaryota</taxon>
        <taxon>Metazoa</taxon>
        <taxon>Chordata</taxon>
        <taxon>Craniata</taxon>
        <taxon>Vertebrata</taxon>
        <taxon>Euteleostomi</taxon>
        <taxon>Lepidosauria</taxon>
        <taxon>Squamata</taxon>
        <taxon>Bifurcata</taxon>
        <taxon>Gekkota</taxon>
        <taxon>Sphaerodactylidae</taxon>
        <taxon>Sphaerodactylus</taxon>
    </lineage>
</organism>
<accession>A0ACB8FMH2</accession>
<comment type="caution">
    <text evidence="1">The sequence shown here is derived from an EMBL/GenBank/DDBJ whole genome shotgun (WGS) entry which is preliminary data.</text>
</comment>
<keyword evidence="2" id="KW-1185">Reference proteome</keyword>
<proteinExistence type="predicted"/>
<evidence type="ECO:0000313" key="2">
    <source>
        <dbReference type="Proteomes" id="UP000827872"/>
    </source>
</evidence>
<dbReference type="EMBL" id="CM037619">
    <property type="protein sequence ID" value="KAH8006467.1"/>
    <property type="molecule type" value="Genomic_DNA"/>
</dbReference>
<dbReference type="Proteomes" id="UP000827872">
    <property type="component" value="Linkage Group LG06"/>
</dbReference>